<gene>
    <name evidence="12" type="primary">nudF</name>
    <name evidence="12" type="ORF">SCARUB_00008</name>
</gene>
<organism evidence="12 13">
    <name type="scientific">Candidatus Scalindua rubra</name>
    <dbReference type="NCBI Taxonomy" id="1872076"/>
    <lineage>
        <taxon>Bacteria</taxon>
        <taxon>Pseudomonadati</taxon>
        <taxon>Planctomycetota</taxon>
        <taxon>Candidatus Brocadiia</taxon>
        <taxon>Candidatus Brocadiales</taxon>
        <taxon>Candidatus Scalinduaceae</taxon>
        <taxon>Candidatus Scalindua</taxon>
    </lineage>
</organism>
<comment type="similarity">
    <text evidence="3">Belongs to the Nudix hydrolase family. NudK subfamily.</text>
</comment>
<feature type="domain" description="Nudix hydrolase" evidence="11">
    <location>
        <begin position="42"/>
        <end position="179"/>
    </location>
</feature>
<evidence type="ECO:0000256" key="5">
    <source>
        <dbReference type="ARBA" id="ARBA00016377"/>
    </source>
</evidence>
<comment type="subunit">
    <text evidence="4">Homodimer.</text>
</comment>
<reference evidence="12 13" key="1">
    <citation type="submission" date="2016-07" db="EMBL/GenBank/DDBJ databases">
        <title>Draft genome of Scalindua rubra, obtained from a brine-seawater interface in the Red Sea, sheds light on salt adaptation in anammox bacteria.</title>
        <authorList>
            <person name="Speth D.R."/>
            <person name="Lagkouvardos I."/>
            <person name="Wang Y."/>
            <person name="Qian P.-Y."/>
            <person name="Dutilh B.E."/>
            <person name="Jetten M.S."/>
        </authorList>
    </citation>
    <scope>NUCLEOTIDE SEQUENCE [LARGE SCALE GENOMIC DNA]</scope>
    <source>
        <strain evidence="12">BSI-1</strain>
    </source>
</reference>
<evidence type="ECO:0000256" key="1">
    <source>
        <dbReference type="ARBA" id="ARBA00000847"/>
    </source>
</evidence>
<dbReference type="SUPFAM" id="SSF55811">
    <property type="entry name" value="Nudix"/>
    <property type="match status" value="1"/>
</dbReference>
<evidence type="ECO:0000256" key="4">
    <source>
        <dbReference type="ARBA" id="ARBA00011738"/>
    </source>
</evidence>
<dbReference type="GO" id="GO:0046872">
    <property type="term" value="F:metal ion binding"/>
    <property type="evidence" value="ECO:0007669"/>
    <property type="project" value="UniProtKB-KW"/>
</dbReference>
<accession>A0A1E3XGK4</accession>
<dbReference type="PROSITE" id="PS51462">
    <property type="entry name" value="NUDIX"/>
    <property type="match status" value="1"/>
</dbReference>
<dbReference type="GO" id="GO:0006753">
    <property type="term" value="P:nucleoside phosphate metabolic process"/>
    <property type="evidence" value="ECO:0007669"/>
    <property type="project" value="TreeGrafter"/>
</dbReference>
<dbReference type="Gene3D" id="3.90.79.10">
    <property type="entry name" value="Nucleoside Triphosphate Pyrophosphohydrolase"/>
    <property type="match status" value="1"/>
</dbReference>
<dbReference type="PANTHER" id="PTHR11839:SF18">
    <property type="entry name" value="NUDIX HYDROLASE DOMAIN-CONTAINING PROTEIN"/>
    <property type="match status" value="1"/>
</dbReference>
<dbReference type="GO" id="GO:0019693">
    <property type="term" value="P:ribose phosphate metabolic process"/>
    <property type="evidence" value="ECO:0007669"/>
    <property type="project" value="TreeGrafter"/>
</dbReference>
<feature type="binding site" evidence="9">
    <location>
        <position position="150"/>
    </location>
    <ligand>
        <name>Mg(2+)</name>
        <dbReference type="ChEBI" id="CHEBI:18420"/>
        <label>1</label>
    </ligand>
</feature>
<comment type="cofactor">
    <cofactor evidence="2 9">
        <name>Mg(2+)</name>
        <dbReference type="ChEBI" id="CHEBI:18420"/>
    </cofactor>
</comment>
<dbReference type="AlphaFoldDB" id="A0A1E3XGK4"/>
<evidence type="ECO:0000313" key="12">
    <source>
        <dbReference type="EMBL" id="ODS34748.1"/>
    </source>
</evidence>
<evidence type="ECO:0000256" key="10">
    <source>
        <dbReference type="PIRSR" id="PIRSR604385-3"/>
    </source>
</evidence>
<comment type="caution">
    <text evidence="12">The sequence shown here is derived from an EMBL/GenBank/DDBJ whole genome shotgun (WGS) entry which is preliminary data.</text>
</comment>
<dbReference type="GO" id="GO:0019144">
    <property type="term" value="F:ADP-sugar diphosphatase activity"/>
    <property type="evidence" value="ECO:0007669"/>
    <property type="project" value="TreeGrafter"/>
</dbReference>
<dbReference type="InterPro" id="IPR000086">
    <property type="entry name" value="NUDIX_hydrolase_dom"/>
</dbReference>
<evidence type="ECO:0000256" key="9">
    <source>
        <dbReference type="PIRSR" id="PIRSR604385-2"/>
    </source>
</evidence>
<comment type="catalytic activity">
    <reaction evidence="1">
        <text>GDP-alpha-D-mannose + H2O = alpha-D-mannose 1-phosphate + GMP + 2 H(+)</text>
        <dbReference type="Rhea" id="RHEA:27978"/>
        <dbReference type="ChEBI" id="CHEBI:15377"/>
        <dbReference type="ChEBI" id="CHEBI:15378"/>
        <dbReference type="ChEBI" id="CHEBI:57527"/>
        <dbReference type="ChEBI" id="CHEBI:58115"/>
        <dbReference type="ChEBI" id="CHEBI:58409"/>
    </reaction>
</comment>
<sequence length="192" mass="21892">MKVIIKDVKREYDGIFKVDKAILQHEKFDGSMSKEIVRLNFNRGDSVAVLLYNKTNKSVVLVKQFRYPTYLDNGPGWLIECVAGIKDNGEISVASKEALEETGYKVDKLKYLTQFYPSPGGCSERIFVYLAYVEAKDKIKKEKYMGTGNEDIQVMEIPISETFEMIKNGEICDGKTIISLFFLRDELAIETT</sequence>
<keyword evidence="9" id="KW-0479">Metal-binding</keyword>
<dbReference type="InterPro" id="IPR015797">
    <property type="entry name" value="NUDIX_hydrolase-like_dom_sf"/>
</dbReference>
<dbReference type="EMBL" id="MAYW01000001">
    <property type="protein sequence ID" value="ODS34748.1"/>
    <property type="molecule type" value="Genomic_DNA"/>
</dbReference>
<feature type="short sequence motif" description="Nudix box" evidence="10">
    <location>
        <begin position="84"/>
        <end position="104"/>
    </location>
</feature>
<evidence type="ECO:0000256" key="3">
    <source>
        <dbReference type="ARBA" id="ARBA00007275"/>
    </source>
</evidence>
<evidence type="ECO:0000313" key="13">
    <source>
        <dbReference type="Proteomes" id="UP000094056"/>
    </source>
</evidence>
<evidence type="ECO:0000256" key="8">
    <source>
        <dbReference type="ARBA" id="ARBA00032272"/>
    </source>
</evidence>
<protein>
    <recommendedName>
        <fullName evidence="5">GDP-mannose pyrophosphatase</fullName>
    </recommendedName>
    <alternativeName>
        <fullName evidence="7">GDP-mannose hydrolase</fullName>
    </alternativeName>
    <alternativeName>
        <fullName evidence="8">GDPMK</fullName>
    </alternativeName>
</protein>
<proteinExistence type="inferred from homology"/>
<evidence type="ECO:0000259" key="11">
    <source>
        <dbReference type="PROSITE" id="PS51462"/>
    </source>
</evidence>
<evidence type="ECO:0000256" key="6">
    <source>
        <dbReference type="ARBA" id="ARBA00022801"/>
    </source>
</evidence>
<feature type="binding site" evidence="9">
    <location>
        <position position="83"/>
    </location>
    <ligand>
        <name>Mg(2+)</name>
        <dbReference type="ChEBI" id="CHEBI:18420"/>
        <label>1</label>
    </ligand>
</feature>
<evidence type="ECO:0000256" key="7">
    <source>
        <dbReference type="ARBA" id="ARBA00032162"/>
    </source>
</evidence>
<name>A0A1E3XGK4_9BACT</name>
<keyword evidence="6 12" id="KW-0378">Hydrolase</keyword>
<dbReference type="Pfam" id="PF00293">
    <property type="entry name" value="NUDIX"/>
    <property type="match status" value="1"/>
</dbReference>
<keyword evidence="9" id="KW-0460">Magnesium</keyword>
<dbReference type="InterPro" id="IPR004385">
    <property type="entry name" value="NDP_pyrophosphatase"/>
</dbReference>
<dbReference type="Proteomes" id="UP000094056">
    <property type="component" value="Unassembled WGS sequence"/>
</dbReference>
<dbReference type="GO" id="GO:0005829">
    <property type="term" value="C:cytosol"/>
    <property type="evidence" value="ECO:0007669"/>
    <property type="project" value="TreeGrafter"/>
</dbReference>
<feature type="binding site" evidence="9">
    <location>
        <position position="97"/>
    </location>
    <ligand>
        <name>Mg(2+)</name>
        <dbReference type="ChEBI" id="CHEBI:18420"/>
        <label>1</label>
    </ligand>
</feature>
<evidence type="ECO:0000256" key="2">
    <source>
        <dbReference type="ARBA" id="ARBA00001946"/>
    </source>
</evidence>
<dbReference type="PANTHER" id="PTHR11839">
    <property type="entry name" value="UDP/ADP-SUGAR PYROPHOSPHATASE"/>
    <property type="match status" value="1"/>
</dbReference>
<feature type="binding site" evidence="9">
    <location>
        <position position="101"/>
    </location>
    <ligand>
        <name>Mg(2+)</name>
        <dbReference type="ChEBI" id="CHEBI:18420"/>
        <label>1</label>
    </ligand>
</feature>
<dbReference type="NCBIfam" id="TIGR00052">
    <property type="entry name" value="nudix-type nucleoside diphosphatase, YffH/AdpP family"/>
    <property type="match status" value="1"/>
</dbReference>